<proteinExistence type="inferred from homology"/>
<dbReference type="InterPro" id="IPR013120">
    <property type="entry name" value="FAR_NAD-bd"/>
</dbReference>
<accession>A0ABY8UG35</accession>
<keyword evidence="1" id="KW-0560">Oxidoreductase</keyword>
<organism evidence="3 4">
    <name type="scientific">Tetradesmus obliquus</name>
    <name type="common">Green alga</name>
    <name type="synonym">Acutodesmus obliquus</name>
    <dbReference type="NCBI Taxonomy" id="3088"/>
    <lineage>
        <taxon>Eukaryota</taxon>
        <taxon>Viridiplantae</taxon>
        <taxon>Chlorophyta</taxon>
        <taxon>core chlorophytes</taxon>
        <taxon>Chlorophyceae</taxon>
        <taxon>CS clade</taxon>
        <taxon>Sphaeropleales</taxon>
        <taxon>Scenedesmaceae</taxon>
        <taxon>Tetradesmus</taxon>
    </lineage>
</organism>
<name>A0ABY8UG35_TETOB</name>
<dbReference type="EMBL" id="CP126218">
    <property type="protein sequence ID" value="WIA20250.1"/>
    <property type="molecule type" value="Genomic_DNA"/>
</dbReference>
<evidence type="ECO:0000259" key="2">
    <source>
        <dbReference type="Pfam" id="PF07993"/>
    </source>
</evidence>
<reference evidence="3 4" key="1">
    <citation type="submission" date="2023-05" db="EMBL/GenBank/DDBJ databases">
        <title>A 100% complete, gapless, phased diploid assembly of the Scenedesmus obliquus UTEX 3031 genome.</title>
        <authorList>
            <person name="Biondi T.C."/>
            <person name="Hanschen E.R."/>
            <person name="Kwon T."/>
            <person name="Eng W."/>
            <person name="Kruse C.P.S."/>
            <person name="Koehler S.I."/>
            <person name="Kunde Y."/>
            <person name="Gleasner C.D."/>
            <person name="You Mak K.T."/>
            <person name="Polle J."/>
            <person name="Hovde B.T."/>
            <person name="Starkenburg S.R."/>
        </authorList>
    </citation>
    <scope>NUCLEOTIDE SEQUENCE [LARGE SCALE GENOMIC DNA]</scope>
    <source>
        <strain evidence="3 4">DOE0152z</strain>
    </source>
</reference>
<gene>
    <name evidence="3" type="ORF">OEZ85_006085</name>
</gene>
<keyword evidence="1" id="KW-0443">Lipid metabolism</keyword>
<comment type="similarity">
    <text evidence="1">Belongs to the fatty acyl-CoA reductase family.</text>
</comment>
<dbReference type="SUPFAM" id="SSF51735">
    <property type="entry name" value="NAD(P)-binding Rossmann-fold domains"/>
    <property type="match status" value="1"/>
</dbReference>
<dbReference type="Pfam" id="PF07993">
    <property type="entry name" value="NAD_binding_4"/>
    <property type="match status" value="1"/>
</dbReference>
<dbReference type="InterPro" id="IPR026055">
    <property type="entry name" value="FAR"/>
</dbReference>
<keyword evidence="4" id="KW-1185">Reference proteome</keyword>
<dbReference type="Gene3D" id="3.40.50.720">
    <property type="entry name" value="NAD(P)-binding Rossmann-like Domain"/>
    <property type="match status" value="1"/>
</dbReference>
<keyword evidence="1" id="KW-0521">NADP</keyword>
<dbReference type="EC" id="1.2.1.84" evidence="1"/>
<evidence type="ECO:0000313" key="3">
    <source>
        <dbReference type="EMBL" id="WIA20250.1"/>
    </source>
</evidence>
<protein>
    <recommendedName>
        <fullName evidence="1">Fatty acyl-CoA reductase</fullName>
        <ecNumber evidence="1">1.2.1.84</ecNumber>
    </recommendedName>
</protein>
<evidence type="ECO:0000313" key="4">
    <source>
        <dbReference type="Proteomes" id="UP001244341"/>
    </source>
</evidence>
<evidence type="ECO:0000256" key="1">
    <source>
        <dbReference type="RuleBase" id="RU363097"/>
    </source>
</evidence>
<sequence length="547" mass="58081">MKAELEGATILITGATGYIGSVVLEQLLRTTNCAAVYLLLRPKGKAPVQARAEALLKGALFHKVRSSEKLVQKVHVVAGDISLPGLGLSDADRATLLHSVDYIIHCAADIRLEADMQETLSANFEGTRKVLELAAAAGHLKALVHVSSAFVNMNQPRSSIVDEQVYPLKYGHQAVDVEELAQELLALPKPDANSRAATLLQRWHFPNTYTLGKHMSEQLVARYQAKQQLPVAIVRPSLVSAIAGEPYPGYAGNWAGPIGGAAAMAIGMFDCLDEGAQSDSVGGEHAALPLLIVHAATSSSYPLVLSEGWNTNLDFLQAHPPPFRISFKHPGRMDATFEPSDAAVLAHRRSMGRRVRTVAALLRLVGRTREAKKLQVGYETFCVVNNSKTDKDLTFSTRALVALEAALAPGDASDYLLVWRPATGRTGGSSSEAKQQLQGGEAAGAAAAAAAVRCAAHLAPVGGDLVWRRYLHTQMAGVYRMLFGAVPEQASTAAAAAGGGEAGGKEANSCKQCCSSKCCKKCCSRQGKQGKASAAGRSVQHDFKFIK</sequence>
<dbReference type="Proteomes" id="UP001244341">
    <property type="component" value="Chromosome 11b"/>
</dbReference>
<comment type="catalytic activity">
    <reaction evidence="1">
        <text>a long-chain fatty acyl-CoA + 2 NADPH + 2 H(+) = a long-chain primary fatty alcohol + 2 NADP(+) + CoA</text>
        <dbReference type="Rhea" id="RHEA:52716"/>
        <dbReference type="ChEBI" id="CHEBI:15378"/>
        <dbReference type="ChEBI" id="CHEBI:57287"/>
        <dbReference type="ChEBI" id="CHEBI:57783"/>
        <dbReference type="ChEBI" id="CHEBI:58349"/>
        <dbReference type="ChEBI" id="CHEBI:77396"/>
        <dbReference type="ChEBI" id="CHEBI:83139"/>
        <dbReference type="EC" id="1.2.1.84"/>
    </reaction>
</comment>
<dbReference type="PANTHER" id="PTHR11011:SF45">
    <property type="entry name" value="FATTY ACYL-COA REDUCTASE CG8306-RELATED"/>
    <property type="match status" value="1"/>
</dbReference>
<comment type="function">
    <text evidence="1">Catalyzes the reduction of fatty acyl-CoA to fatty alcohols.</text>
</comment>
<dbReference type="PANTHER" id="PTHR11011">
    <property type="entry name" value="MALE STERILITY PROTEIN 2-RELATED"/>
    <property type="match status" value="1"/>
</dbReference>
<dbReference type="InterPro" id="IPR036291">
    <property type="entry name" value="NAD(P)-bd_dom_sf"/>
</dbReference>
<feature type="domain" description="Thioester reductase (TE)" evidence="2">
    <location>
        <begin position="12"/>
        <end position="273"/>
    </location>
</feature>
<keyword evidence="1" id="KW-0444">Lipid biosynthesis</keyword>